<feature type="domain" description="LysM" evidence="2">
    <location>
        <begin position="49"/>
        <end position="99"/>
    </location>
</feature>
<dbReference type="Pfam" id="PF01476">
    <property type="entry name" value="LysM"/>
    <property type="match status" value="1"/>
</dbReference>
<sequence length="103" mass="12036">MKDYKKRVNIKRKSHKWRRFLFVVFGIIMIAIIIIGTRSVNSNGQLKLIEVTVSEGDTLWAIARSHYHSEGDIRKFIFRIRQINNLKTAQIYPGQVLLIPIVD</sequence>
<keyword evidence="1" id="KW-1133">Transmembrane helix</keyword>
<reference evidence="3 4" key="1">
    <citation type="submission" date="2016-07" db="EMBL/GenBank/DDBJ databases">
        <title>Genome and transcriptome analysis of iron-reducing fermentative bacteria Anoxybacter fermentans.</title>
        <authorList>
            <person name="Zeng X."/>
            <person name="Shao Z."/>
        </authorList>
    </citation>
    <scope>NUCLEOTIDE SEQUENCE [LARGE SCALE GENOMIC DNA]</scope>
    <source>
        <strain evidence="3 4">DY22613</strain>
    </source>
</reference>
<keyword evidence="1" id="KW-0472">Membrane</keyword>
<proteinExistence type="predicted"/>
<evidence type="ECO:0000313" key="3">
    <source>
        <dbReference type="EMBL" id="AZR72801.1"/>
    </source>
</evidence>
<dbReference type="PROSITE" id="PS51782">
    <property type="entry name" value="LYSM"/>
    <property type="match status" value="1"/>
</dbReference>
<dbReference type="EMBL" id="CP016379">
    <property type="protein sequence ID" value="AZR72801.1"/>
    <property type="molecule type" value="Genomic_DNA"/>
</dbReference>
<dbReference type="KEGG" id="aft:BBF96_04975"/>
<dbReference type="CDD" id="cd00118">
    <property type="entry name" value="LysM"/>
    <property type="match status" value="1"/>
</dbReference>
<name>A0A3Q9HPJ3_9FIRM</name>
<gene>
    <name evidence="3" type="ORF">BBF96_04975</name>
</gene>
<dbReference type="RefSeq" id="WP_127016136.1">
    <property type="nucleotide sequence ID" value="NZ_CP016379.1"/>
</dbReference>
<dbReference type="SUPFAM" id="SSF54106">
    <property type="entry name" value="LysM domain"/>
    <property type="match status" value="1"/>
</dbReference>
<dbReference type="InterPro" id="IPR018392">
    <property type="entry name" value="LysM"/>
</dbReference>
<keyword evidence="4" id="KW-1185">Reference proteome</keyword>
<dbReference type="OrthoDB" id="1716479at2"/>
<evidence type="ECO:0000259" key="2">
    <source>
        <dbReference type="PROSITE" id="PS51782"/>
    </source>
</evidence>
<evidence type="ECO:0000313" key="4">
    <source>
        <dbReference type="Proteomes" id="UP000267250"/>
    </source>
</evidence>
<dbReference type="Proteomes" id="UP000267250">
    <property type="component" value="Chromosome"/>
</dbReference>
<dbReference type="InterPro" id="IPR036779">
    <property type="entry name" value="LysM_dom_sf"/>
</dbReference>
<keyword evidence="1" id="KW-0812">Transmembrane</keyword>
<protein>
    <recommendedName>
        <fullName evidence="2">LysM domain-containing protein</fullName>
    </recommendedName>
</protein>
<evidence type="ECO:0000256" key="1">
    <source>
        <dbReference type="SAM" id="Phobius"/>
    </source>
</evidence>
<dbReference type="SMART" id="SM00257">
    <property type="entry name" value="LysM"/>
    <property type="match status" value="1"/>
</dbReference>
<accession>A0A3Q9HPJ3</accession>
<dbReference type="Gene3D" id="3.10.350.10">
    <property type="entry name" value="LysM domain"/>
    <property type="match status" value="1"/>
</dbReference>
<organism evidence="3 4">
    <name type="scientific">Anoxybacter fermentans</name>
    <dbReference type="NCBI Taxonomy" id="1323375"/>
    <lineage>
        <taxon>Bacteria</taxon>
        <taxon>Bacillati</taxon>
        <taxon>Bacillota</taxon>
        <taxon>Clostridia</taxon>
        <taxon>Halanaerobiales</taxon>
        <taxon>Anoxybacter</taxon>
    </lineage>
</organism>
<dbReference type="AlphaFoldDB" id="A0A3Q9HPJ3"/>
<feature type="transmembrane region" description="Helical" evidence="1">
    <location>
        <begin position="20"/>
        <end position="40"/>
    </location>
</feature>